<keyword evidence="1" id="KW-0812">Transmembrane</keyword>
<dbReference type="SUPFAM" id="SSF81321">
    <property type="entry name" value="Family A G protein-coupled receptor-like"/>
    <property type="match status" value="1"/>
</dbReference>
<keyword evidence="1" id="KW-0472">Membrane</keyword>
<proteinExistence type="predicted"/>
<dbReference type="OrthoDB" id="6435638at2759"/>
<keyword evidence="3" id="KW-1185">Reference proteome</keyword>
<accession>A0A8S3YH13</accession>
<gene>
    <name evidence="2" type="ORF">PAPOLLO_LOCUS27824</name>
</gene>
<keyword evidence="1" id="KW-1133">Transmembrane helix</keyword>
<name>A0A8S3YH13_PARAO</name>
<organism evidence="2 3">
    <name type="scientific">Parnassius apollo</name>
    <name type="common">Apollo butterfly</name>
    <name type="synonym">Papilio apollo</name>
    <dbReference type="NCBI Taxonomy" id="110799"/>
    <lineage>
        <taxon>Eukaryota</taxon>
        <taxon>Metazoa</taxon>
        <taxon>Ecdysozoa</taxon>
        <taxon>Arthropoda</taxon>
        <taxon>Hexapoda</taxon>
        <taxon>Insecta</taxon>
        <taxon>Pterygota</taxon>
        <taxon>Neoptera</taxon>
        <taxon>Endopterygota</taxon>
        <taxon>Lepidoptera</taxon>
        <taxon>Glossata</taxon>
        <taxon>Ditrysia</taxon>
        <taxon>Papilionoidea</taxon>
        <taxon>Papilionidae</taxon>
        <taxon>Parnassiinae</taxon>
        <taxon>Parnassini</taxon>
        <taxon>Parnassius</taxon>
        <taxon>Parnassius</taxon>
    </lineage>
</organism>
<sequence length="235" mass="26340">MCEYNSTQVDETVNCLENPSNKTIVELLTPDQHAVIVTYWVLMMLGAFCNLAVLISLTRTRHRKSRMDLLMTNLAIADVSVTCGVIPLESAFPLIGNTGLIHKKKLQNIDDPAMKSNKNVNPRTRLGVRFAETPLVEAQREHESRVGRARTSRPPLHLRCAPHERQRALFKVDRACSSAARRVSRLSRPTRVVCGQRARLTAAAAFALRTARATACVPPVPRGVFVYMDRFEHEN</sequence>
<protein>
    <submittedName>
        <fullName evidence="2">(apollo) hypothetical protein</fullName>
    </submittedName>
</protein>
<dbReference type="Proteomes" id="UP000691718">
    <property type="component" value="Unassembled WGS sequence"/>
</dbReference>
<evidence type="ECO:0000313" key="2">
    <source>
        <dbReference type="EMBL" id="CAG5058995.1"/>
    </source>
</evidence>
<comment type="caution">
    <text evidence="2">The sequence shown here is derived from an EMBL/GenBank/DDBJ whole genome shotgun (WGS) entry which is preliminary data.</text>
</comment>
<evidence type="ECO:0000313" key="3">
    <source>
        <dbReference type="Proteomes" id="UP000691718"/>
    </source>
</evidence>
<dbReference type="AlphaFoldDB" id="A0A8S3YH13"/>
<reference evidence="2" key="1">
    <citation type="submission" date="2021-04" db="EMBL/GenBank/DDBJ databases">
        <authorList>
            <person name="Tunstrom K."/>
        </authorList>
    </citation>
    <scope>NUCLEOTIDE SEQUENCE</scope>
</reference>
<evidence type="ECO:0000256" key="1">
    <source>
        <dbReference type="SAM" id="Phobius"/>
    </source>
</evidence>
<feature type="transmembrane region" description="Helical" evidence="1">
    <location>
        <begin position="37"/>
        <end position="57"/>
    </location>
</feature>
<dbReference type="EMBL" id="CAJQZP010001697">
    <property type="protein sequence ID" value="CAG5058995.1"/>
    <property type="molecule type" value="Genomic_DNA"/>
</dbReference>